<reference evidence="1 2" key="1">
    <citation type="submission" date="2023-12" db="EMBL/GenBank/DDBJ databases">
        <title>Genome sequencing and assembly of bacterial species from a model synthetic community.</title>
        <authorList>
            <person name="Hogle S.L."/>
        </authorList>
    </citation>
    <scope>NUCLEOTIDE SEQUENCE [LARGE SCALE GENOMIC DNA]</scope>
    <source>
        <strain evidence="1 2">HAMBI_3031</strain>
    </source>
</reference>
<dbReference type="SUPFAM" id="SSF54285">
    <property type="entry name" value="MoaD/ThiS"/>
    <property type="match status" value="1"/>
</dbReference>
<keyword evidence="2" id="KW-1185">Reference proteome</keyword>
<evidence type="ECO:0000313" key="1">
    <source>
        <dbReference type="EMBL" id="WQD37697.1"/>
    </source>
</evidence>
<accession>A0ABZ0W844</accession>
<dbReference type="Proteomes" id="UP001325680">
    <property type="component" value="Chromosome"/>
</dbReference>
<organism evidence="1 2">
    <name type="scientific">Niabella yanshanensis</name>
    <dbReference type="NCBI Taxonomy" id="577386"/>
    <lineage>
        <taxon>Bacteria</taxon>
        <taxon>Pseudomonadati</taxon>
        <taxon>Bacteroidota</taxon>
        <taxon>Chitinophagia</taxon>
        <taxon>Chitinophagales</taxon>
        <taxon>Chitinophagaceae</taxon>
        <taxon>Niabella</taxon>
    </lineage>
</organism>
<proteinExistence type="predicted"/>
<evidence type="ECO:0000313" key="2">
    <source>
        <dbReference type="Proteomes" id="UP001325680"/>
    </source>
</evidence>
<sequence length="76" mass="8117">MAIQVLFFGQLAEIAGNIVGMPVAPTLRGLERGLWEQFPSLKEKKYALSVNQKMVAGDISLTDGDIVALLPPFSGG</sequence>
<dbReference type="InterPro" id="IPR012675">
    <property type="entry name" value="Beta-grasp_dom_sf"/>
</dbReference>
<dbReference type="InterPro" id="IPR016155">
    <property type="entry name" value="Mopterin_synth/thiamin_S_b"/>
</dbReference>
<dbReference type="Pfam" id="PF02597">
    <property type="entry name" value="ThiS"/>
    <property type="match status" value="1"/>
</dbReference>
<dbReference type="CDD" id="cd00754">
    <property type="entry name" value="Ubl_MoaD"/>
    <property type="match status" value="1"/>
</dbReference>
<name>A0ABZ0W844_9BACT</name>
<protein>
    <submittedName>
        <fullName evidence="1">MoaD/ThiS family protein</fullName>
    </submittedName>
</protein>
<dbReference type="EMBL" id="CP139960">
    <property type="protein sequence ID" value="WQD37697.1"/>
    <property type="molecule type" value="Genomic_DNA"/>
</dbReference>
<dbReference type="Gene3D" id="3.10.20.30">
    <property type="match status" value="1"/>
</dbReference>
<dbReference type="InterPro" id="IPR003749">
    <property type="entry name" value="ThiS/MoaD-like"/>
</dbReference>
<dbReference type="RefSeq" id="WP_162817912.1">
    <property type="nucleotide sequence ID" value="NZ_CP139960.1"/>
</dbReference>
<gene>
    <name evidence="1" type="ORF">U0035_18660</name>
</gene>